<name>A0A1J4NMR4_9ACTN</name>
<dbReference type="Pfam" id="PF00931">
    <property type="entry name" value="NB-ARC"/>
    <property type="match status" value="1"/>
</dbReference>
<dbReference type="STRING" id="1428628.WN71_037165"/>
<organism evidence="3 4">
    <name type="scientific">Streptomyces mangrovisoli</name>
    <dbReference type="NCBI Taxonomy" id="1428628"/>
    <lineage>
        <taxon>Bacteria</taxon>
        <taxon>Bacillati</taxon>
        <taxon>Actinomycetota</taxon>
        <taxon>Actinomycetes</taxon>
        <taxon>Kitasatosporales</taxon>
        <taxon>Streptomycetaceae</taxon>
        <taxon>Streptomyces</taxon>
    </lineage>
</organism>
<evidence type="ECO:0000259" key="2">
    <source>
        <dbReference type="Pfam" id="PF00931"/>
    </source>
</evidence>
<evidence type="ECO:0000256" key="1">
    <source>
        <dbReference type="SAM" id="MobiDB-lite"/>
    </source>
</evidence>
<evidence type="ECO:0000313" key="3">
    <source>
        <dbReference type="EMBL" id="OIJ62884.1"/>
    </source>
</evidence>
<gene>
    <name evidence="3" type="ORF">WN71_037165</name>
</gene>
<dbReference type="Gene3D" id="1.25.40.10">
    <property type="entry name" value="Tetratricopeptide repeat domain"/>
    <property type="match status" value="1"/>
</dbReference>
<dbReference type="PANTHER" id="PTHR47691:SF3">
    <property type="entry name" value="HTH-TYPE TRANSCRIPTIONAL REGULATOR RV0890C-RELATED"/>
    <property type="match status" value="1"/>
</dbReference>
<feature type="domain" description="NB-ARC" evidence="2">
    <location>
        <begin position="101"/>
        <end position="223"/>
    </location>
</feature>
<dbReference type="SUPFAM" id="SSF48452">
    <property type="entry name" value="TPR-like"/>
    <property type="match status" value="2"/>
</dbReference>
<reference evidence="3" key="1">
    <citation type="submission" date="2016-10" db="EMBL/GenBank/DDBJ databases">
        <title>Genome sequence of Streptomyces mangrovisoli MUSC 149.</title>
        <authorList>
            <person name="Lee L.-H."/>
            <person name="Ser H.-L."/>
        </authorList>
    </citation>
    <scope>NUCLEOTIDE SEQUENCE [LARGE SCALE GENOMIC DNA]</scope>
    <source>
        <strain evidence="3">MUSC 149</strain>
    </source>
</reference>
<dbReference type="InterPro" id="IPR027417">
    <property type="entry name" value="P-loop_NTPase"/>
</dbReference>
<protein>
    <recommendedName>
        <fullName evidence="2">NB-ARC domain-containing protein</fullName>
    </recommendedName>
</protein>
<keyword evidence="4" id="KW-1185">Reference proteome</keyword>
<feature type="compositionally biased region" description="Basic and acidic residues" evidence="1">
    <location>
        <begin position="57"/>
        <end position="69"/>
    </location>
</feature>
<comment type="caution">
    <text evidence="3">The sequence shown here is derived from an EMBL/GenBank/DDBJ whole genome shotgun (WGS) entry which is preliminary data.</text>
</comment>
<dbReference type="Proteomes" id="UP000034196">
    <property type="component" value="Unassembled WGS sequence"/>
</dbReference>
<dbReference type="InterPro" id="IPR011990">
    <property type="entry name" value="TPR-like_helical_dom_sf"/>
</dbReference>
<dbReference type="AlphaFoldDB" id="A0A1J4NMR4"/>
<proteinExistence type="predicted"/>
<sequence>MGQVSALVLVPVAASVTQVVTTVVTAHFDWRLFAILVVLSATPAVGALVEGRSPQRHSGEDRTSGRSGRDLGSGLPPPVGTRVFTGRTEPLRRLRSCEAREGNLGPLIIAITGLGGTGKTELALRAVRELAVDYPDAQLWLEMRTYAAAESRMSMEQALRLLLNALGVSPDPHLTGVAALSRTWRSATENKKLLVVLDDVDQVDQVQPLLPAATSAIALTSRHPLPGLDPDIAVVLDTLTQDEACTLASRILERAGSPDADTARMIAAAFRLPLTVRQVADLKAANPGVDLTDLLTGDDQAVPDVTAGDQLLRSLPTDARLVLRRAAYYPGSLISPEVAAVMSGKPVRSVRPVLAHLYQRGLLLPDRRTGYRIHDLVRTAAQNTVSPRDRAREQAACDERLFHYVHLATSFATRALYCAEDVAMPDESDVHRPHVPAPRFASNVAAAAWLDEQHTDLLAVARRCVAQRSPRAWKLIYQLEYYQRIRGFYDEIVELHIQVLRQTEESGDLLGQAGMHQNLGLVDMRTGNYPAARGRFHQALALYAAAGNPTGQAEIHHEMHHIDCWLGNLPSAHAHGEAELRFAQDGGTLIDLAAAHADLGWVERLEGNHDSAHRHLTASLRLYEQTGQPRGTATAHRHLGLLATARGDAPAARTHFDQAMTRYLELGDILNQAETHIGLATLQRRPGGNLRSRCLSESGGCISAGQG</sequence>
<dbReference type="GO" id="GO:0016887">
    <property type="term" value="F:ATP hydrolysis activity"/>
    <property type="evidence" value="ECO:0007669"/>
    <property type="project" value="InterPro"/>
</dbReference>
<dbReference type="InterPro" id="IPR002182">
    <property type="entry name" value="NB-ARC"/>
</dbReference>
<dbReference type="Gene3D" id="3.40.50.300">
    <property type="entry name" value="P-loop containing nucleotide triphosphate hydrolases"/>
    <property type="match status" value="1"/>
</dbReference>
<dbReference type="PANTHER" id="PTHR47691">
    <property type="entry name" value="REGULATOR-RELATED"/>
    <property type="match status" value="1"/>
</dbReference>
<accession>A0A1J4NMR4</accession>
<dbReference type="PRINTS" id="PR00364">
    <property type="entry name" value="DISEASERSIST"/>
</dbReference>
<dbReference type="EMBL" id="LAVA02000126">
    <property type="protein sequence ID" value="OIJ62884.1"/>
    <property type="molecule type" value="Genomic_DNA"/>
</dbReference>
<feature type="region of interest" description="Disordered" evidence="1">
    <location>
        <begin position="50"/>
        <end position="86"/>
    </location>
</feature>
<evidence type="ECO:0000313" key="4">
    <source>
        <dbReference type="Proteomes" id="UP000034196"/>
    </source>
</evidence>
<dbReference type="SUPFAM" id="SSF52540">
    <property type="entry name" value="P-loop containing nucleoside triphosphate hydrolases"/>
    <property type="match status" value="1"/>
</dbReference>